<feature type="region of interest" description="Disordered" evidence="1">
    <location>
        <begin position="163"/>
        <end position="196"/>
    </location>
</feature>
<evidence type="ECO:0000313" key="3">
    <source>
        <dbReference type="Proteomes" id="UP000283509"/>
    </source>
</evidence>
<feature type="compositionally biased region" description="Basic and acidic residues" evidence="1">
    <location>
        <begin position="458"/>
        <end position="483"/>
    </location>
</feature>
<dbReference type="EMBL" id="QCYY01003096">
    <property type="protein sequence ID" value="ROT65338.1"/>
    <property type="molecule type" value="Genomic_DNA"/>
</dbReference>
<feature type="region of interest" description="Disordered" evidence="1">
    <location>
        <begin position="451"/>
        <end position="565"/>
    </location>
</feature>
<feature type="region of interest" description="Disordered" evidence="1">
    <location>
        <begin position="44"/>
        <end position="126"/>
    </location>
</feature>
<dbReference type="OrthoDB" id="431034at2759"/>
<protein>
    <submittedName>
        <fullName evidence="2">Uncharacterized protein</fullName>
    </submittedName>
</protein>
<reference evidence="2 3" key="2">
    <citation type="submission" date="2019-01" db="EMBL/GenBank/DDBJ databases">
        <title>The decoding of complex shrimp genome reveals the adaptation for benthos swimmer, frequently molting mechanism and breeding impact on genome.</title>
        <authorList>
            <person name="Sun Y."/>
            <person name="Gao Y."/>
            <person name="Yu Y."/>
        </authorList>
    </citation>
    <scope>NUCLEOTIDE SEQUENCE [LARGE SCALE GENOMIC DNA]</scope>
    <source>
        <tissue evidence="2">Muscle</tissue>
    </source>
</reference>
<feature type="compositionally biased region" description="Basic residues" evidence="1">
    <location>
        <begin position="484"/>
        <end position="512"/>
    </location>
</feature>
<evidence type="ECO:0000256" key="1">
    <source>
        <dbReference type="SAM" id="MobiDB-lite"/>
    </source>
</evidence>
<feature type="compositionally biased region" description="Basic residues" evidence="1">
    <location>
        <begin position="520"/>
        <end position="542"/>
    </location>
</feature>
<feature type="compositionally biased region" description="Low complexity" evidence="1">
    <location>
        <begin position="75"/>
        <end position="84"/>
    </location>
</feature>
<organism evidence="2 3">
    <name type="scientific">Penaeus vannamei</name>
    <name type="common">Whiteleg shrimp</name>
    <name type="synonym">Litopenaeus vannamei</name>
    <dbReference type="NCBI Taxonomy" id="6689"/>
    <lineage>
        <taxon>Eukaryota</taxon>
        <taxon>Metazoa</taxon>
        <taxon>Ecdysozoa</taxon>
        <taxon>Arthropoda</taxon>
        <taxon>Crustacea</taxon>
        <taxon>Multicrustacea</taxon>
        <taxon>Malacostraca</taxon>
        <taxon>Eumalacostraca</taxon>
        <taxon>Eucarida</taxon>
        <taxon>Decapoda</taxon>
        <taxon>Dendrobranchiata</taxon>
        <taxon>Penaeoidea</taxon>
        <taxon>Penaeidae</taxon>
        <taxon>Penaeus</taxon>
    </lineage>
</organism>
<dbReference type="AlphaFoldDB" id="A0A423SM51"/>
<feature type="compositionally biased region" description="Basic residues" evidence="1">
    <location>
        <begin position="44"/>
        <end position="57"/>
    </location>
</feature>
<feature type="region of interest" description="Disordered" evidence="1">
    <location>
        <begin position="344"/>
        <end position="381"/>
    </location>
</feature>
<proteinExistence type="predicted"/>
<keyword evidence="3" id="KW-1185">Reference proteome</keyword>
<sequence length="565" mass="62808">MTPDCRPDSAQNLDNTIAHKQPYYQITLTRLVIRVYRSHWARRPGTRCRKHAGRRPKWAFGNSPAGAQGPGASNSTGGEPSGSTGATGSGGQGPGVGATPDGGPSGSPETAAPEGQGPGGANSTGGVIDVTLKQFHLFQGHQGLQKQQDLKDRDQVEQIQRAEGHQGLQKQQDLKDRDQGHQGLQKQQDLKDRDQVEQIQRAEGHQGLQKQQDLKDRTRWSKFNGRRLVLRKVQFTDARTGKLYPCDLSQPPYVEIVDTYNNSISQRFCYLNEDVTIHSFGDQMFGYVVTNGDPNIIPDIRYNADMRCPYVFRLSFSPQCNVDYPECVIRLDFESFALSPNAMGRSRRQAESGNGTAATTQAPYVPPTGSTSTGRSAPARTWCGSVSATPSRRSMLAFCADNPPSQVYTGYKEVLLYFNSNDDRQNQGFVKPYDNNAIFISSFPLPQGFTPMLNSNRSAKERIPGRKTEKGRNEKKNAKGQAKEKKKGKKNRKMKEKQGKKKNRKMKKGKKSKKEEKKAEKAKRKGKLSNKKEKRLGNKKKNGKEVEDRAMNGGRTGSDNNTHGW</sequence>
<name>A0A423SM51_PENVA</name>
<feature type="compositionally biased region" description="Polar residues" evidence="1">
    <location>
        <begin position="351"/>
        <end position="375"/>
    </location>
</feature>
<evidence type="ECO:0000313" key="2">
    <source>
        <dbReference type="EMBL" id="ROT65338.1"/>
    </source>
</evidence>
<reference evidence="2 3" key="1">
    <citation type="submission" date="2018-04" db="EMBL/GenBank/DDBJ databases">
        <authorList>
            <person name="Zhang X."/>
            <person name="Yuan J."/>
            <person name="Li F."/>
            <person name="Xiang J."/>
        </authorList>
    </citation>
    <scope>NUCLEOTIDE SEQUENCE [LARGE SCALE GENOMIC DNA]</scope>
    <source>
        <tissue evidence="2">Muscle</tissue>
    </source>
</reference>
<dbReference type="Proteomes" id="UP000283509">
    <property type="component" value="Unassembled WGS sequence"/>
</dbReference>
<comment type="caution">
    <text evidence="2">The sequence shown here is derived from an EMBL/GenBank/DDBJ whole genome shotgun (WGS) entry which is preliminary data.</text>
</comment>
<accession>A0A423SM51</accession>
<gene>
    <name evidence="2" type="ORF">C7M84_016692</name>
</gene>
<feature type="compositionally biased region" description="Gly residues" evidence="1">
    <location>
        <begin position="85"/>
        <end position="96"/>
    </location>
</feature>